<proteinExistence type="predicted"/>
<accession>A0ABW3MH94</accession>
<reference evidence="3" key="1">
    <citation type="journal article" date="2019" name="Int. J. Syst. Evol. Microbiol.">
        <title>The Global Catalogue of Microorganisms (GCM) 10K type strain sequencing project: providing services to taxonomists for standard genome sequencing and annotation.</title>
        <authorList>
            <consortium name="The Broad Institute Genomics Platform"/>
            <consortium name="The Broad Institute Genome Sequencing Center for Infectious Disease"/>
            <person name="Wu L."/>
            <person name="Ma J."/>
        </authorList>
    </citation>
    <scope>NUCLEOTIDE SEQUENCE [LARGE SCALE GENOMIC DNA]</scope>
    <source>
        <strain evidence="3">JCM 31486</strain>
    </source>
</reference>
<evidence type="ECO:0000313" key="2">
    <source>
        <dbReference type="EMBL" id="MFD1049736.1"/>
    </source>
</evidence>
<organism evidence="2 3">
    <name type="scientific">Kibdelosporangium lantanae</name>
    <dbReference type="NCBI Taxonomy" id="1497396"/>
    <lineage>
        <taxon>Bacteria</taxon>
        <taxon>Bacillati</taxon>
        <taxon>Actinomycetota</taxon>
        <taxon>Actinomycetes</taxon>
        <taxon>Pseudonocardiales</taxon>
        <taxon>Pseudonocardiaceae</taxon>
        <taxon>Kibdelosporangium</taxon>
    </lineage>
</organism>
<sequence>MSDRDSEFADFVDAYAASLRRTAFLLCGDWHRAEDFVQVTLLKVHKSWPRLSGTPLGYARQVLTNTVIDESRRFWRRERPTYP</sequence>
<dbReference type="SUPFAM" id="SSF88946">
    <property type="entry name" value="Sigma2 domain of RNA polymerase sigma factors"/>
    <property type="match status" value="1"/>
</dbReference>
<dbReference type="InterPro" id="IPR013325">
    <property type="entry name" value="RNA_pol_sigma_r2"/>
</dbReference>
<feature type="domain" description="RNA polymerase sigma-70 region 2" evidence="1">
    <location>
        <begin position="12"/>
        <end position="76"/>
    </location>
</feature>
<feature type="non-terminal residue" evidence="2">
    <location>
        <position position="83"/>
    </location>
</feature>
<dbReference type="EMBL" id="JBHTIS010002368">
    <property type="protein sequence ID" value="MFD1049736.1"/>
    <property type="molecule type" value="Genomic_DNA"/>
</dbReference>
<evidence type="ECO:0000313" key="3">
    <source>
        <dbReference type="Proteomes" id="UP001597045"/>
    </source>
</evidence>
<dbReference type="Gene3D" id="1.10.1740.10">
    <property type="match status" value="1"/>
</dbReference>
<dbReference type="Pfam" id="PF04542">
    <property type="entry name" value="Sigma70_r2"/>
    <property type="match status" value="1"/>
</dbReference>
<dbReference type="InterPro" id="IPR007627">
    <property type="entry name" value="RNA_pol_sigma70_r2"/>
</dbReference>
<comment type="caution">
    <text evidence="2">The sequence shown here is derived from an EMBL/GenBank/DDBJ whole genome shotgun (WGS) entry which is preliminary data.</text>
</comment>
<dbReference type="Proteomes" id="UP001597045">
    <property type="component" value="Unassembled WGS sequence"/>
</dbReference>
<evidence type="ECO:0000259" key="1">
    <source>
        <dbReference type="Pfam" id="PF04542"/>
    </source>
</evidence>
<name>A0ABW3MH94_9PSEU</name>
<gene>
    <name evidence="2" type="ORF">ACFQ1S_31500</name>
</gene>
<keyword evidence="3" id="KW-1185">Reference proteome</keyword>
<protein>
    <submittedName>
        <fullName evidence="2">Sigma factor</fullName>
    </submittedName>
</protein>